<reference evidence="3" key="1">
    <citation type="submission" date="2016-06" db="UniProtKB">
        <authorList>
            <consortium name="WormBaseParasite"/>
        </authorList>
    </citation>
    <scope>IDENTIFICATION</scope>
</reference>
<reference evidence="1 2" key="2">
    <citation type="submission" date="2018-11" db="EMBL/GenBank/DDBJ databases">
        <authorList>
            <consortium name="Pathogen Informatics"/>
        </authorList>
    </citation>
    <scope>NUCLEOTIDE SEQUENCE [LARGE SCALE GENOMIC DNA]</scope>
</reference>
<dbReference type="AlphaFoldDB" id="A0A183H4V2"/>
<protein>
    <submittedName>
        <fullName evidence="3">Cytochrome P450</fullName>
    </submittedName>
</protein>
<evidence type="ECO:0000313" key="3">
    <source>
        <dbReference type="WBParaSite" id="OFLC_0000251101-mRNA-1"/>
    </source>
</evidence>
<evidence type="ECO:0000313" key="1">
    <source>
        <dbReference type="EMBL" id="VDO33237.1"/>
    </source>
</evidence>
<gene>
    <name evidence="1" type="ORF">OFLC_LOCUS2512</name>
</gene>
<sequence length="63" mass="7696">PTLPSEKENWKKWGHYHHSNYDDRKFLSVYRETLLFTLNDPFTTWKQFLFFLAFADPKGQMLI</sequence>
<keyword evidence="2" id="KW-1185">Reference proteome</keyword>
<proteinExistence type="predicted"/>
<accession>A0A183H4V2</accession>
<organism evidence="3">
    <name type="scientific">Onchocerca flexuosa</name>
    <dbReference type="NCBI Taxonomy" id="387005"/>
    <lineage>
        <taxon>Eukaryota</taxon>
        <taxon>Metazoa</taxon>
        <taxon>Ecdysozoa</taxon>
        <taxon>Nematoda</taxon>
        <taxon>Chromadorea</taxon>
        <taxon>Rhabditida</taxon>
        <taxon>Spirurina</taxon>
        <taxon>Spiruromorpha</taxon>
        <taxon>Filarioidea</taxon>
        <taxon>Onchocercidae</taxon>
        <taxon>Onchocerca</taxon>
    </lineage>
</organism>
<dbReference type="Proteomes" id="UP000267606">
    <property type="component" value="Unassembled WGS sequence"/>
</dbReference>
<dbReference type="WBParaSite" id="OFLC_0000251101-mRNA-1">
    <property type="protein sequence ID" value="OFLC_0000251101-mRNA-1"/>
    <property type="gene ID" value="OFLC_0000251101"/>
</dbReference>
<name>A0A183H4V2_9BILA</name>
<evidence type="ECO:0000313" key="2">
    <source>
        <dbReference type="Proteomes" id="UP000267606"/>
    </source>
</evidence>
<dbReference type="EMBL" id="UZAJ01001458">
    <property type="protein sequence ID" value="VDO33237.1"/>
    <property type="molecule type" value="Genomic_DNA"/>
</dbReference>